<gene>
    <name evidence="7 10" type="primary">pyrB</name>
    <name evidence="10" type="ORF">ENW83_06560</name>
</gene>
<evidence type="ECO:0000256" key="7">
    <source>
        <dbReference type="HAMAP-Rule" id="MF_00001"/>
    </source>
</evidence>
<dbReference type="GO" id="GO:0006207">
    <property type="term" value="P:'de novo' pyrimidine nucleobase biosynthetic process"/>
    <property type="evidence" value="ECO:0007669"/>
    <property type="project" value="InterPro"/>
</dbReference>
<evidence type="ECO:0000256" key="6">
    <source>
        <dbReference type="ARBA" id="ARBA00048859"/>
    </source>
</evidence>
<keyword evidence="4 7" id="KW-0665">Pyrimidine biosynthesis</keyword>
<evidence type="ECO:0000256" key="5">
    <source>
        <dbReference type="ARBA" id="ARBA00043884"/>
    </source>
</evidence>
<sequence length="307" mass="35479">MKELRGKDILSSFDFDRETLEHLFEEAETLRKKLSTTHLKIAESKTMATVFLEPSTRTKMSFQMAMLKLGGSVIDFQPESSSLQKGESDLDTMKIIDGYSPDIIVLRQSKPFFPHSIKEEIAAPIINGGDGTNEHPTQALLDVYTIWRELKRVDGLRLGIMGDLKYGRTAPSLSYMLTFFKDVKIYYIAPKELRLREEVKEKIRNKISFVEVERLEDVENELDALYVTRLQKERFKDPSEYERLKSSYVVNLEALNKLKRIPIIMHPLPRVWELPQEVDSLPQAKYFEQAKNGMYVRAALIKEILGV</sequence>
<dbReference type="GO" id="GO:0016597">
    <property type="term" value="F:amino acid binding"/>
    <property type="evidence" value="ECO:0007669"/>
    <property type="project" value="InterPro"/>
</dbReference>
<feature type="binding site" evidence="7">
    <location>
        <position position="85"/>
    </location>
    <ligand>
        <name>L-aspartate</name>
        <dbReference type="ChEBI" id="CHEBI:29991"/>
    </ligand>
</feature>
<feature type="binding site" evidence="7">
    <location>
        <position position="58"/>
    </location>
    <ligand>
        <name>carbamoyl phosphate</name>
        <dbReference type="ChEBI" id="CHEBI:58228"/>
    </ligand>
</feature>
<dbReference type="Gene3D" id="3.40.50.1370">
    <property type="entry name" value="Aspartate/ornithine carbamoyltransferase"/>
    <property type="match status" value="2"/>
</dbReference>
<dbReference type="InterPro" id="IPR006130">
    <property type="entry name" value="Asp/Orn_carbamoylTrfase"/>
</dbReference>
<feature type="binding site" evidence="7">
    <location>
        <position position="229"/>
    </location>
    <ligand>
        <name>L-aspartate</name>
        <dbReference type="ChEBI" id="CHEBI:29991"/>
    </ligand>
</feature>
<dbReference type="GO" id="GO:0044205">
    <property type="term" value="P:'de novo' UMP biosynthetic process"/>
    <property type="evidence" value="ECO:0007669"/>
    <property type="project" value="UniProtKB-UniRule"/>
</dbReference>
<dbReference type="GO" id="GO:0004070">
    <property type="term" value="F:aspartate carbamoyltransferase activity"/>
    <property type="evidence" value="ECO:0007669"/>
    <property type="project" value="UniProtKB-UniRule"/>
</dbReference>
<dbReference type="InterPro" id="IPR006132">
    <property type="entry name" value="Asp/Orn_carbamoyltranf_P-bd"/>
</dbReference>
<reference evidence="10" key="1">
    <citation type="journal article" date="2020" name="mSystems">
        <title>Genome- and Community-Level Interaction Insights into Carbon Utilization and Element Cycling Functions of Hydrothermarchaeota in Hydrothermal Sediment.</title>
        <authorList>
            <person name="Zhou Z."/>
            <person name="Liu Y."/>
            <person name="Xu W."/>
            <person name="Pan J."/>
            <person name="Luo Z.H."/>
            <person name="Li M."/>
        </authorList>
    </citation>
    <scope>NUCLEOTIDE SEQUENCE [LARGE SCALE GENOMIC DNA]</scope>
    <source>
        <strain evidence="10">SpSt-885</strain>
    </source>
</reference>
<feature type="binding site" evidence="7">
    <location>
        <position position="268"/>
    </location>
    <ligand>
        <name>carbamoyl phosphate</name>
        <dbReference type="ChEBI" id="CHEBI:58228"/>
    </ligand>
</feature>
<dbReference type="EMBL" id="DTLS01000185">
    <property type="protein sequence ID" value="HGZ60838.1"/>
    <property type="molecule type" value="Genomic_DNA"/>
</dbReference>
<evidence type="ECO:0000256" key="1">
    <source>
        <dbReference type="ARBA" id="ARBA00004852"/>
    </source>
</evidence>
<dbReference type="SUPFAM" id="SSF53671">
    <property type="entry name" value="Aspartate/ornithine carbamoyltransferase"/>
    <property type="match status" value="1"/>
</dbReference>
<accession>A0A7J3SNT2</accession>
<comment type="subunit">
    <text evidence="7">Heterooligomer of catalytic and regulatory chains.</text>
</comment>
<evidence type="ECO:0000259" key="9">
    <source>
        <dbReference type="Pfam" id="PF02729"/>
    </source>
</evidence>
<dbReference type="NCBIfam" id="TIGR00670">
    <property type="entry name" value="asp_carb_tr"/>
    <property type="match status" value="1"/>
</dbReference>
<dbReference type="PRINTS" id="PR00100">
    <property type="entry name" value="AOTCASE"/>
</dbReference>
<proteinExistence type="inferred from homology"/>
<dbReference type="PANTHER" id="PTHR45753:SF6">
    <property type="entry name" value="ASPARTATE CARBAMOYLTRANSFERASE"/>
    <property type="match status" value="1"/>
</dbReference>
<dbReference type="HAMAP" id="MF_00001">
    <property type="entry name" value="Asp_carb_tr"/>
    <property type="match status" value="1"/>
</dbReference>
<organism evidence="10">
    <name type="scientific">Fervidicoccus fontis</name>
    <dbReference type="NCBI Taxonomy" id="683846"/>
    <lineage>
        <taxon>Archaea</taxon>
        <taxon>Thermoproteota</taxon>
        <taxon>Thermoprotei</taxon>
        <taxon>Fervidicoccales</taxon>
        <taxon>Fervidicoccaceae</taxon>
        <taxon>Fervidicoccus</taxon>
    </lineage>
</organism>
<comment type="catalytic activity">
    <reaction evidence="6 7">
        <text>carbamoyl phosphate + L-aspartate = N-carbamoyl-L-aspartate + phosphate + H(+)</text>
        <dbReference type="Rhea" id="RHEA:20013"/>
        <dbReference type="ChEBI" id="CHEBI:15378"/>
        <dbReference type="ChEBI" id="CHEBI:29991"/>
        <dbReference type="ChEBI" id="CHEBI:32814"/>
        <dbReference type="ChEBI" id="CHEBI:43474"/>
        <dbReference type="ChEBI" id="CHEBI:58228"/>
        <dbReference type="EC" id="2.1.3.2"/>
    </reaction>
</comment>
<comment type="function">
    <text evidence="5 7">Catalyzes the condensation of carbamoyl phosphate and aspartate to form carbamoyl aspartate and inorganic phosphate, the committed step in the de novo pyrimidine nucleotide biosynthesis pathway.</text>
</comment>
<comment type="similarity">
    <text evidence="2 7">Belongs to the aspartate/ornithine carbamoyltransferase superfamily. ATCase family.</text>
</comment>
<comment type="caution">
    <text evidence="10">The sequence shown here is derived from an EMBL/GenBank/DDBJ whole genome shotgun (WGS) entry which is preliminary data.</text>
</comment>
<evidence type="ECO:0000256" key="3">
    <source>
        <dbReference type="ARBA" id="ARBA00022679"/>
    </source>
</evidence>
<feature type="binding site" evidence="7">
    <location>
        <position position="107"/>
    </location>
    <ligand>
        <name>carbamoyl phosphate</name>
        <dbReference type="ChEBI" id="CHEBI:58228"/>
    </ligand>
</feature>
<dbReference type="GO" id="GO:0006520">
    <property type="term" value="P:amino acid metabolic process"/>
    <property type="evidence" value="ECO:0007669"/>
    <property type="project" value="InterPro"/>
</dbReference>
<name>A0A7J3SNT2_9CREN</name>
<dbReference type="UniPathway" id="UPA00070">
    <property type="reaction ID" value="UER00116"/>
</dbReference>
<feature type="binding site" evidence="7">
    <location>
        <position position="135"/>
    </location>
    <ligand>
        <name>carbamoyl phosphate</name>
        <dbReference type="ChEBI" id="CHEBI:58228"/>
    </ligand>
</feature>
<dbReference type="InterPro" id="IPR006131">
    <property type="entry name" value="Asp_carbamoyltransf_Asp/Orn-bd"/>
</dbReference>
<dbReference type="Pfam" id="PF00185">
    <property type="entry name" value="OTCace"/>
    <property type="match status" value="1"/>
</dbReference>
<dbReference type="InterPro" id="IPR002082">
    <property type="entry name" value="Asp_carbamoyltransf"/>
</dbReference>
<comment type="pathway">
    <text evidence="1 7">Pyrimidine metabolism; UMP biosynthesis via de novo pathway; (S)-dihydroorotate from bicarbonate: step 2/3.</text>
</comment>
<protein>
    <recommendedName>
        <fullName evidence="7">Aspartate carbamoyltransferase</fullName>
        <ecNumber evidence="7">2.1.3.2</ecNumber>
    </recommendedName>
    <alternativeName>
        <fullName evidence="7">Aspartate transcarbamylase</fullName>
        <shortName evidence="7">ATCase</shortName>
    </alternativeName>
</protein>
<dbReference type="AlphaFoldDB" id="A0A7J3SNT2"/>
<evidence type="ECO:0000256" key="4">
    <source>
        <dbReference type="ARBA" id="ARBA00022975"/>
    </source>
</evidence>
<feature type="binding site" evidence="7">
    <location>
        <position position="138"/>
    </location>
    <ligand>
        <name>carbamoyl phosphate</name>
        <dbReference type="ChEBI" id="CHEBI:58228"/>
    </ligand>
</feature>
<dbReference type="FunFam" id="3.40.50.1370:FF:000002">
    <property type="entry name" value="Aspartate carbamoyltransferase 2"/>
    <property type="match status" value="1"/>
</dbReference>
<feature type="binding site" evidence="7">
    <location>
        <position position="57"/>
    </location>
    <ligand>
        <name>carbamoyl phosphate</name>
        <dbReference type="ChEBI" id="CHEBI:58228"/>
    </ligand>
</feature>
<dbReference type="PROSITE" id="PS00097">
    <property type="entry name" value="CARBAMOYLTRANSFERASE"/>
    <property type="match status" value="1"/>
</dbReference>
<dbReference type="PANTHER" id="PTHR45753">
    <property type="entry name" value="ORNITHINE CARBAMOYLTRANSFERASE, MITOCHONDRIAL"/>
    <property type="match status" value="1"/>
</dbReference>
<feature type="domain" description="Aspartate/ornithine carbamoyltransferase Asp/Orn-binding" evidence="8">
    <location>
        <begin position="155"/>
        <end position="302"/>
    </location>
</feature>
<dbReference type="Pfam" id="PF02729">
    <property type="entry name" value="OTCace_N"/>
    <property type="match status" value="1"/>
</dbReference>
<dbReference type="NCBIfam" id="NF002032">
    <property type="entry name" value="PRK00856.1"/>
    <property type="match status" value="1"/>
</dbReference>
<feature type="binding site" evidence="7">
    <location>
        <position position="168"/>
    </location>
    <ligand>
        <name>L-aspartate</name>
        <dbReference type="ChEBI" id="CHEBI:29991"/>
    </ligand>
</feature>
<dbReference type="PRINTS" id="PR00101">
    <property type="entry name" value="ATCASE"/>
</dbReference>
<evidence type="ECO:0000259" key="8">
    <source>
        <dbReference type="Pfam" id="PF00185"/>
    </source>
</evidence>
<evidence type="ECO:0000256" key="2">
    <source>
        <dbReference type="ARBA" id="ARBA00008896"/>
    </source>
</evidence>
<evidence type="ECO:0000313" key="10">
    <source>
        <dbReference type="EMBL" id="HGZ60838.1"/>
    </source>
</evidence>
<keyword evidence="3 7" id="KW-0808">Transferase</keyword>
<feature type="domain" description="Aspartate/ornithine carbamoyltransferase carbamoyl-P binding" evidence="9">
    <location>
        <begin position="7"/>
        <end position="147"/>
    </location>
</feature>
<dbReference type="EC" id="2.1.3.2" evidence="7"/>
<feature type="binding site" evidence="7">
    <location>
        <position position="269"/>
    </location>
    <ligand>
        <name>carbamoyl phosphate</name>
        <dbReference type="ChEBI" id="CHEBI:58228"/>
    </ligand>
</feature>
<dbReference type="InterPro" id="IPR036901">
    <property type="entry name" value="Asp/Orn_carbamoylTrfase_sf"/>
</dbReference>